<dbReference type="PATRIC" id="fig|67356.5.peg.5108"/>
<dbReference type="EMBL" id="LGUS01000175">
    <property type="protein sequence ID" value="KOG33127.1"/>
    <property type="molecule type" value="Genomic_DNA"/>
</dbReference>
<keyword evidence="2" id="KW-1133">Transmembrane helix</keyword>
<feature type="region of interest" description="Disordered" evidence="1">
    <location>
        <begin position="1"/>
        <end position="52"/>
    </location>
</feature>
<comment type="caution">
    <text evidence="3">The sequence shown here is derived from an EMBL/GenBank/DDBJ whole genome shotgun (WGS) entry which is preliminary data.</text>
</comment>
<feature type="region of interest" description="Disordered" evidence="1">
    <location>
        <begin position="95"/>
        <end position="126"/>
    </location>
</feature>
<dbReference type="Proteomes" id="UP000037251">
    <property type="component" value="Unassembled WGS sequence"/>
</dbReference>
<dbReference type="RefSeq" id="WP_053192090.1">
    <property type="nucleotide sequence ID" value="NZ_KQ948992.1"/>
</dbReference>
<dbReference type="OrthoDB" id="3851768at2"/>
<dbReference type="eggNOG" id="ENOG5033TZ7">
    <property type="taxonomic scope" value="Bacteria"/>
</dbReference>
<dbReference type="STRING" id="67356.AQJ84_18565"/>
<dbReference type="AlphaFoldDB" id="A0A0L8L4Q4"/>
<keyword evidence="2" id="KW-0812">Transmembrane</keyword>
<organism evidence="3 4">
    <name type="scientific">Streptomyces resistomycificus</name>
    <dbReference type="NCBI Taxonomy" id="67356"/>
    <lineage>
        <taxon>Bacteria</taxon>
        <taxon>Bacillati</taxon>
        <taxon>Actinomycetota</taxon>
        <taxon>Actinomycetes</taxon>
        <taxon>Kitasatosporales</taxon>
        <taxon>Streptomycetaceae</taxon>
        <taxon>Streptomyces</taxon>
        <taxon>Streptomyces aurantiacus group</taxon>
    </lineage>
</organism>
<evidence type="ECO:0000313" key="3">
    <source>
        <dbReference type="EMBL" id="KOG33127.1"/>
    </source>
</evidence>
<accession>A0A0L8L4Q4</accession>
<name>A0A0L8L4Q4_9ACTN</name>
<evidence type="ECO:0000256" key="2">
    <source>
        <dbReference type="SAM" id="Phobius"/>
    </source>
</evidence>
<evidence type="ECO:0000256" key="1">
    <source>
        <dbReference type="SAM" id="MobiDB-lite"/>
    </source>
</evidence>
<dbReference type="PRINTS" id="PR01217">
    <property type="entry name" value="PRICHEXTENSN"/>
</dbReference>
<feature type="transmembrane region" description="Helical" evidence="2">
    <location>
        <begin position="63"/>
        <end position="84"/>
    </location>
</feature>
<sequence>MTEQPQTTAPTPATAASTPAPAPPPPAAPPQPAPAAPPQPYAYGPPVPAPPAAPRDRRVLRALGRWTAAVVVFAVVGASVAYGVTRMERTDLPGLATESDGRWDYPRLTKPPLPSGSPEPFAEANKAGAHHADLRALVLPAPAGATEDKALRGQDGWLATKDFLAAYEKDEREEFGQELVDNGLRHIAARGWTTEDGTRTRIYLLHFGTAAVVDEVFSTDIAPYDSPGRVLRGAGASVFDEDFPEAARIDDVQRSVYAEAKPYGAEQVRQAYLAAGDVLAVIVQSRAGTAKAVPFRQTVTLQSQLLG</sequence>
<reference evidence="4" key="1">
    <citation type="submission" date="2015-07" db="EMBL/GenBank/DDBJ databases">
        <authorList>
            <person name="Ju K.-S."/>
            <person name="Doroghazi J.R."/>
            <person name="Metcalf W.W."/>
        </authorList>
    </citation>
    <scope>NUCLEOTIDE SEQUENCE [LARGE SCALE GENOMIC DNA]</scope>
    <source>
        <strain evidence="4">NRRL 2290</strain>
    </source>
</reference>
<proteinExistence type="predicted"/>
<gene>
    <name evidence="3" type="ORF">ADK37_23975</name>
</gene>
<feature type="compositionally biased region" description="Pro residues" evidence="1">
    <location>
        <begin position="20"/>
        <end position="52"/>
    </location>
</feature>
<evidence type="ECO:0000313" key="4">
    <source>
        <dbReference type="Proteomes" id="UP000037251"/>
    </source>
</evidence>
<protein>
    <submittedName>
        <fullName evidence="3">Membrane protein</fullName>
    </submittedName>
</protein>
<keyword evidence="4" id="KW-1185">Reference proteome</keyword>
<feature type="compositionally biased region" description="Low complexity" evidence="1">
    <location>
        <begin position="1"/>
        <end position="19"/>
    </location>
</feature>
<keyword evidence="2" id="KW-0472">Membrane</keyword>